<dbReference type="InterPro" id="IPR001173">
    <property type="entry name" value="Glyco_trans_2-like"/>
</dbReference>
<dbReference type="InterPro" id="IPR050256">
    <property type="entry name" value="Glycosyltransferase_2"/>
</dbReference>
<evidence type="ECO:0000313" key="3">
    <source>
        <dbReference type="Proteomes" id="UP000178429"/>
    </source>
</evidence>
<sequence>MLHYGFYHGLLKKTLKFLIPSKGKILTLNSSADSFPKNAKYDYIFLNGVLGKSTDIMKLLLSLHSIVKPSSRILVYQHNHLWQGALNVAERLGLKKKEGIHNWLSVNDVSAYLKAAGFEVTRIFRKNLFPLELFGLGKLINQMGVVLPLFDFFKLDQYLIARLEPSLAVKKGLESLTVCITVRNEKANIEPIVKSLPIVCRQQEILFVEGHSTDGTREEIKRVMKKYPRKNVRVVSQPGKGQGDAIRVGFKKAKSDIIILYEGDDTSDPRDLKYFYGAMASGRFEFIEGSRFVYPLDRKAMPFLNKLGNIFFAKWFSFFLGQRITDVLSGIKAITKRDYNRLYDQWGFLGFDDPFGDFELLYGAARMGLKFGEIPMRYYPRVYGESKSNVLTHGSYLLRMAAKGYWIFRNN</sequence>
<evidence type="ECO:0000259" key="1">
    <source>
        <dbReference type="Pfam" id="PF00535"/>
    </source>
</evidence>
<organism evidence="2 3">
    <name type="scientific">Candidatus Woesebacteria bacterium RIFCSPLOWO2_01_FULL_44_14</name>
    <dbReference type="NCBI Taxonomy" id="1802525"/>
    <lineage>
        <taxon>Bacteria</taxon>
        <taxon>Candidatus Woeseibacteriota</taxon>
    </lineage>
</organism>
<reference evidence="2 3" key="1">
    <citation type="journal article" date="2016" name="Nat. Commun.">
        <title>Thousands of microbial genomes shed light on interconnected biogeochemical processes in an aquifer system.</title>
        <authorList>
            <person name="Anantharaman K."/>
            <person name="Brown C.T."/>
            <person name="Hug L.A."/>
            <person name="Sharon I."/>
            <person name="Castelle C.J."/>
            <person name="Probst A.J."/>
            <person name="Thomas B.C."/>
            <person name="Singh A."/>
            <person name="Wilkins M.J."/>
            <person name="Karaoz U."/>
            <person name="Brodie E.L."/>
            <person name="Williams K.H."/>
            <person name="Hubbard S.S."/>
            <person name="Banfield J.F."/>
        </authorList>
    </citation>
    <scope>NUCLEOTIDE SEQUENCE [LARGE SCALE GENOMIC DNA]</scope>
</reference>
<gene>
    <name evidence="2" type="ORF">A2975_04840</name>
</gene>
<proteinExistence type="predicted"/>
<dbReference type="Pfam" id="PF00535">
    <property type="entry name" value="Glycos_transf_2"/>
    <property type="match status" value="1"/>
</dbReference>
<dbReference type="AlphaFoldDB" id="A0A1F8C0Q3"/>
<dbReference type="Gene3D" id="3.90.550.10">
    <property type="entry name" value="Spore Coat Polysaccharide Biosynthesis Protein SpsA, Chain A"/>
    <property type="match status" value="1"/>
</dbReference>
<feature type="domain" description="Glycosyltransferase 2-like" evidence="1">
    <location>
        <begin position="177"/>
        <end position="306"/>
    </location>
</feature>
<dbReference type="SUPFAM" id="SSF53448">
    <property type="entry name" value="Nucleotide-diphospho-sugar transferases"/>
    <property type="match status" value="1"/>
</dbReference>
<dbReference type="Proteomes" id="UP000178429">
    <property type="component" value="Unassembled WGS sequence"/>
</dbReference>
<dbReference type="Gene3D" id="3.40.50.150">
    <property type="entry name" value="Vaccinia Virus protein VP39"/>
    <property type="match status" value="1"/>
</dbReference>
<protein>
    <recommendedName>
        <fullName evidence="1">Glycosyltransferase 2-like domain-containing protein</fullName>
    </recommendedName>
</protein>
<accession>A0A1F8C0Q3</accession>
<dbReference type="InterPro" id="IPR029044">
    <property type="entry name" value="Nucleotide-diphossugar_trans"/>
</dbReference>
<evidence type="ECO:0000313" key="2">
    <source>
        <dbReference type="EMBL" id="OGM69907.1"/>
    </source>
</evidence>
<dbReference type="STRING" id="1802525.A2975_04840"/>
<dbReference type="InterPro" id="IPR029063">
    <property type="entry name" value="SAM-dependent_MTases_sf"/>
</dbReference>
<dbReference type="PANTHER" id="PTHR48090">
    <property type="entry name" value="UNDECAPRENYL-PHOSPHATE 4-DEOXY-4-FORMAMIDO-L-ARABINOSE TRANSFERASE-RELATED"/>
    <property type="match status" value="1"/>
</dbReference>
<dbReference type="SUPFAM" id="SSF53335">
    <property type="entry name" value="S-adenosyl-L-methionine-dependent methyltransferases"/>
    <property type="match status" value="1"/>
</dbReference>
<dbReference type="CDD" id="cd04179">
    <property type="entry name" value="DPM_DPG-synthase_like"/>
    <property type="match status" value="1"/>
</dbReference>
<dbReference type="EMBL" id="MGHL01000007">
    <property type="protein sequence ID" value="OGM69907.1"/>
    <property type="molecule type" value="Genomic_DNA"/>
</dbReference>
<name>A0A1F8C0Q3_9BACT</name>
<dbReference type="PANTHER" id="PTHR48090:SF7">
    <property type="entry name" value="RFBJ PROTEIN"/>
    <property type="match status" value="1"/>
</dbReference>
<comment type="caution">
    <text evidence="2">The sequence shown here is derived from an EMBL/GenBank/DDBJ whole genome shotgun (WGS) entry which is preliminary data.</text>
</comment>